<feature type="transmembrane region" description="Helical" evidence="2">
    <location>
        <begin position="331"/>
        <end position="354"/>
    </location>
</feature>
<evidence type="ECO:0000256" key="2">
    <source>
        <dbReference type="SAM" id="Phobius"/>
    </source>
</evidence>
<keyword evidence="4" id="KW-1185">Reference proteome</keyword>
<evidence type="ECO:0000313" key="3">
    <source>
        <dbReference type="EMBL" id="KAL3386129.1"/>
    </source>
</evidence>
<feature type="transmembrane region" description="Helical" evidence="2">
    <location>
        <begin position="402"/>
        <end position="420"/>
    </location>
</feature>
<organism evidence="3 4">
    <name type="scientific">Trichogramma kaykai</name>
    <dbReference type="NCBI Taxonomy" id="54128"/>
    <lineage>
        <taxon>Eukaryota</taxon>
        <taxon>Metazoa</taxon>
        <taxon>Ecdysozoa</taxon>
        <taxon>Arthropoda</taxon>
        <taxon>Hexapoda</taxon>
        <taxon>Insecta</taxon>
        <taxon>Pterygota</taxon>
        <taxon>Neoptera</taxon>
        <taxon>Endopterygota</taxon>
        <taxon>Hymenoptera</taxon>
        <taxon>Apocrita</taxon>
        <taxon>Proctotrupomorpha</taxon>
        <taxon>Chalcidoidea</taxon>
        <taxon>Trichogrammatidae</taxon>
        <taxon>Trichogramma</taxon>
    </lineage>
</organism>
<proteinExistence type="predicted"/>
<comment type="caution">
    <text evidence="3">The sequence shown here is derived from an EMBL/GenBank/DDBJ whole genome shotgun (WGS) entry which is preliminary data.</text>
</comment>
<gene>
    <name evidence="3" type="ORF">TKK_018336</name>
</gene>
<dbReference type="Gene3D" id="1.20.140.150">
    <property type="match status" value="1"/>
</dbReference>
<evidence type="ECO:0000313" key="4">
    <source>
        <dbReference type="Proteomes" id="UP001627154"/>
    </source>
</evidence>
<protein>
    <recommendedName>
        <fullName evidence="5">Transmembrane protein</fullName>
    </recommendedName>
</protein>
<dbReference type="Proteomes" id="UP001627154">
    <property type="component" value="Unassembled WGS sequence"/>
</dbReference>
<feature type="compositionally biased region" description="Basic and acidic residues" evidence="1">
    <location>
        <begin position="89"/>
        <end position="104"/>
    </location>
</feature>
<keyword evidence="2" id="KW-0812">Transmembrane</keyword>
<evidence type="ECO:0000256" key="1">
    <source>
        <dbReference type="SAM" id="MobiDB-lite"/>
    </source>
</evidence>
<feature type="region of interest" description="Disordered" evidence="1">
    <location>
        <begin position="77"/>
        <end position="114"/>
    </location>
</feature>
<reference evidence="3 4" key="1">
    <citation type="journal article" date="2024" name="bioRxiv">
        <title>A reference genome for Trichogramma kaykai: A tiny desert-dwelling parasitoid wasp with competing sex-ratio distorters.</title>
        <authorList>
            <person name="Culotta J."/>
            <person name="Lindsey A.R."/>
        </authorList>
    </citation>
    <scope>NUCLEOTIDE SEQUENCE [LARGE SCALE GENOMIC DNA]</scope>
    <source>
        <strain evidence="3 4">KSX58</strain>
    </source>
</reference>
<accession>A0ABD2VZF6</accession>
<keyword evidence="2" id="KW-0472">Membrane</keyword>
<feature type="compositionally biased region" description="Low complexity" evidence="1">
    <location>
        <begin position="39"/>
        <end position="54"/>
    </location>
</feature>
<feature type="transmembrane region" description="Helical" evidence="2">
    <location>
        <begin position="127"/>
        <end position="149"/>
    </location>
</feature>
<dbReference type="EMBL" id="JBJJXI010000148">
    <property type="protein sequence ID" value="KAL3386129.1"/>
    <property type="molecule type" value="Genomic_DNA"/>
</dbReference>
<keyword evidence="2" id="KW-1133">Transmembrane helix</keyword>
<feature type="region of interest" description="Disordered" evidence="1">
    <location>
        <begin position="1"/>
        <end position="61"/>
    </location>
</feature>
<dbReference type="AlphaFoldDB" id="A0ABD2VZF6"/>
<name>A0ABD2VZF6_9HYME</name>
<evidence type="ECO:0008006" key="5">
    <source>
        <dbReference type="Google" id="ProtNLM"/>
    </source>
</evidence>
<sequence length="434" mass="48552">MKIRWSRWTLRAASGGSGRSGGRRRSSSSWRPRQEQRQQQEQPLLSLNSSGINNGEEEEEDYYHRYPSWEQEGAGRYRESSLSSSSSLSDDRDRSDCFNGNRDEYDGDRDDMMDASSRIPRSPAPRLIFLFATLTLTVAATVLLCGAIMSDHWEEVYWDREILDRLNVSPGIRWYLDDRVGKLDSEHNNRPRVDEDHRVVQTIGNAAPPPPAQRQRSHSVVDAAGVHSINKNNNEQNSAPTPAFIVPMHGGIWTLCVSLTDLEIELLGQVDFPQERCINYLKPDEAHEELRAAWQNRMQNLSISCSLVCLIILGSAVIVGFFGLCRHQISAVLITGVMYLLAAIFALFTLMILYNKRSGQDRNSGGGGRVNVNGPEDGVVGGPVDRHILKARRFAFSWSMDFGWGGVTLSALASIAWILLSKIMRFSPIAAMIA</sequence>
<feature type="transmembrane region" description="Helical" evidence="2">
    <location>
        <begin position="301"/>
        <end position="324"/>
    </location>
</feature>